<evidence type="ECO:0000256" key="8">
    <source>
        <dbReference type="ARBA" id="ARBA00023136"/>
    </source>
</evidence>
<protein>
    <recommendedName>
        <fullName evidence="11">Fringe-like glycosyltransferase domain-containing protein</fullName>
    </recommendedName>
</protein>
<evidence type="ECO:0000313" key="12">
    <source>
        <dbReference type="EMBL" id="KAK4875404.1"/>
    </source>
</evidence>
<comment type="caution">
    <text evidence="12">The sequence shown here is derived from an EMBL/GenBank/DDBJ whole genome shotgun (WGS) entry which is preliminary data.</text>
</comment>
<dbReference type="EMBL" id="JARPUR010000005">
    <property type="protein sequence ID" value="KAK4875404.1"/>
    <property type="molecule type" value="Genomic_DNA"/>
</dbReference>
<keyword evidence="13" id="KW-1185">Reference proteome</keyword>
<evidence type="ECO:0000256" key="9">
    <source>
        <dbReference type="ARBA" id="ARBA00037847"/>
    </source>
</evidence>
<evidence type="ECO:0000256" key="7">
    <source>
        <dbReference type="ARBA" id="ARBA00022989"/>
    </source>
</evidence>
<feature type="domain" description="Fringe-like glycosyltransferase" evidence="11">
    <location>
        <begin position="99"/>
        <end position="177"/>
    </location>
</feature>
<keyword evidence="5" id="KW-0812">Transmembrane</keyword>
<comment type="subcellular location">
    <subcellularLocation>
        <location evidence="9">Endomembrane system</location>
        <topology evidence="9">Single-pass membrane protein</topology>
    </subcellularLocation>
    <subcellularLocation>
        <location evidence="1">Membrane</location>
        <topology evidence="1">Single-pass type II membrane protein</topology>
    </subcellularLocation>
</comment>
<accession>A0AAN7PS99</accession>
<dbReference type="FunFam" id="3.90.550.50:FF:000070">
    <property type="entry name" value="Beta-1,3-glucosyltransferase-like Protein"/>
    <property type="match status" value="1"/>
</dbReference>
<keyword evidence="4" id="KW-0808">Transferase</keyword>
<evidence type="ECO:0000259" key="11">
    <source>
        <dbReference type="Pfam" id="PF02434"/>
    </source>
</evidence>
<organism evidence="12 13">
    <name type="scientific">Aquatica leii</name>
    <dbReference type="NCBI Taxonomy" id="1421715"/>
    <lineage>
        <taxon>Eukaryota</taxon>
        <taxon>Metazoa</taxon>
        <taxon>Ecdysozoa</taxon>
        <taxon>Arthropoda</taxon>
        <taxon>Hexapoda</taxon>
        <taxon>Insecta</taxon>
        <taxon>Pterygota</taxon>
        <taxon>Neoptera</taxon>
        <taxon>Endopterygota</taxon>
        <taxon>Coleoptera</taxon>
        <taxon>Polyphaga</taxon>
        <taxon>Elateriformia</taxon>
        <taxon>Elateroidea</taxon>
        <taxon>Lampyridae</taxon>
        <taxon>Luciolinae</taxon>
        <taxon>Aquatica</taxon>
    </lineage>
</organism>
<gene>
    <name evidence="12" type="ORF">RN001_011826</name>
</gene>
<dbReference type="Gene3D" id="3.90.550.50">
    <property type="match status" value="2"/>
</dbReference>
<dbReference type="GO" id="GO:0016020">
    <property type="term" value="C:membrane"/>
    <property type="evidence" value="ECO:0007669"/>
    <property type="project" value="UniProtKB-SubCell"/>
</dbReference>
<keyword evidence="8" id="KW-0472">Membrane</keyword>
<proteinExistence type="inferred from homology"/>
<feature type="chain" id="PRO_5042869877" description="Fringe-like glycosyltransferase domain-containing protein" evidence="10">
    <location>
        <begin position="28"/>
        <end position="471"/>
    </location>
</feature>
<evidence type="ECO:0000256" key="6">
    <source>
        <dbReference type="ARBA" id="ARBA00022968"/>
    </source>
</evidence>
<feature type="signal peptide" evidence="10">
    <location>
        <begin position="1"/>
        <end position="27"/>
    </location>
</feature>
<dbReference type="Proteomes" id="UP001353858">
    <property type="component" value="Unassembled WGS sequence"/>
</dbReference>
<evidence type="ECO:0000256" key="5">
    <source>
        <dbReference type="ARBA" id="ARBA00022692"/>
    </source>
</evidence>
<keyword evidence="3" id="KW-0328">Glycosyltransferase</keyword>
<dbReference type="GO" id="GO:0016757">
    <property type="term" value="F:glycosyltransferase activity"/>
    <property type="evidence" value="ECO:0007669"/>
    <property type="project" value="UniProtKB-KW"/>
</dbReference>
<keyword evidence="6" id="KW-0735">Signal-anchor</keyword>
<evidence type="ECO:0000256" key="2">
    <source>
        <dbReference type="ARBA" id="ARBA00008661"/>
    </source>
</evidence>
<name>A0AAN7PS99_9COLE</name>
<sequence>MCSPVPYNSTMKVTFLLYGFCLFSANALDSKDAVITISSQSNNYHYLLAENLKNDILKQARDFDQVVPIVHVSHIDFPHVGGWAILPLIPYLRKLHHGNCSWFFFMEDKTRIRLKKLIEVLGKYDYNKEIWLGHAIQDREATIIHHFAFFEDPSAFKYPNAASGFAISAALMERLENRWKARKPSTSDFSIDYAHELALFIWDNNKGPTLKHDPSFCVNEESSCASFPVPFKLCYTSVPKSSIYFAVKTYEKFHKDRVTVVKNTWGKHAEFINFFSNVEDKSVPTISVGVPNTEQGHCEKTLAILKHVGEDLRKFPSIKWIVLADDDTILSVTRIQELLSCYDNNSLIAIGERYGYNIYNKNGYNYITGGGGIVFTSALLRQLISSKICKCPTISSPDDMFLGVCLNRLKVDITHSSLFHQARPMDYAPEYLENQPVVSFHKHWMIDPVSIYIKWFADADASIRSLQHSEL</sequence>
<evidence type="ECO:0000256" key="4">
    <source>
        <dbReference type="ARBA" id="ARBA00022679"/>
    </source>
</evidence>
<dbReference type="AlphaFoldDB" id="A0AAN7PS99"/>
<evidence type="ECO:0000313" key="13">
    <source>
        <dbReference type="Proteomes" id="UP001353858"/>
    </source>
</evidence>
<evidence type="ECO:0000256" key="10">
    <source>
        <dbReference type="SAM" id="SignalP"/>
    </source>
</evidence>
<feature type="domain" description="Fringe-like glycosyltransferase" evidence="11">
    <location>
        <begin position="240"/>
        <end position="444"/>
    </location>
</feature>
<dbReference type="InterPro" id="IPR003378">
    <property type="entry name" value="Fringe-like_glycosylTrfase"/>
</dbReference>
<dbReference type="GO" id="GO:0012505">
    <property type="term" value="C:endomembrane system"/>
    <property type="evidence" value="ECO:0007669"/>
    <property type="project" value="UniProtKB-SubCell"/>
</dbReference>
<dbReference type="Pfam" id="PF02434">
    <property type="entry name" value="Fringe"/>
    <property type="match status" value="2"/>
</dbReference>
<reference evidence="13" key="1">
    <citation type="submission" date="2023-01" db="EMBL/GenBank/DDBJ databases">
        <title>Key to firefly adult light organ development and bioluminescence: homeobox transcription factors regulate luciferase expression and transportation to peroxisome.</title>
        <authorList>
            <person name="Fu X."/>
        </authorList>
    </citation>
    <scope>NUCLEOTIDE SEQUENCE [LARGE SCALE GENOMIC DNA]</scope>
</reference>
<evidence type="ECO:0000256" key="1">
    <source>
        <dbReference type="ARBA" id="ARBA00004606"/>
    </source>
</evidence>
<dbReference type="PANTHER" id="PTHR10811">
    <property type="entry name" value="FRINGE-RELATED"/>
    <property type="match status" value="1"/>
</dbReference>
<comment type="similarity">
    <text evidence="2">Belongs to the glycosyltransferase 31 family.</text>
</comment>
<keyword evidence="10" id="KW-0732">Signal</keyword>
<keyword evidence="7" id="KW-1133">Transmembrane helix</keyword>
<dbReference type="FunFam" id="3.90.550.50:FF:000008">
    <property type="entry name" value="Beta-1,3-glucosyltransferase"/>
    <property type="match status" value="1"/>
</dbReference>
<evidence type="ECO:0000256" key="3">
    <source>
        <dbReference type="ARBA" id="ARBA00022676"/>
    </source>
</evidence>